<name>A0A8T7LSD4_9CHLR</name>
<gene>
    <name evidence="1" type="ORF">HXX08_03560</name>
    <name evidence="2" type="ORF">OZ401_000060</name>
</gene>
<dbReference type="EMBL" id="JACATZ010000001">
    <property type="protein sequence ID" value="NWJ44934.1"/>
    <property type="molecule type" value="Genomic_DNA"/>
</dbReference>
<sequence>MSVNMRFQQATPVPAFRPYPTLAWNIPIVVERYLPLVGEVVVAGGQRVDNDTPVARTLLPGRPSLFNLSEYFDMPPKEVTKLMLKKVSDRLSDGEIIAQKKGFRGMQFRAPFASTLSAYDEAIGYLSLNPSPTPLVLEAFVRGVVSETVPGYGVKIETRANYLRGAVGFGGEVHGVLRSMVADPIQSVSPESIDARSTYFILLAGAVVTAEVLRKAVEFRVKGVIAGSMREEEMTKFLDYRKRESFYQVGQNNWRFPAEVNPLDCPFTLILTEGFGQRPMANRAFDMLTDQNGLQISLNGTTRLRRGWQRPEVIAVVGSEYMHPSTDISLEAQLPRINSLVRLTNPTYLGVLGRVINLPQRRYVGANSLDRLVEVEVGGGRKLMIPAVDMEVLEQY</sequence>
<protein>
    <submittedName>
        <fullName evidence="1">Uncharacterized protein</fullName>
    </submittedName>
</protein>
<evidence type="ECO:0000313" key="2">
    <source>
        <dbReference type="EMBL" id="WJW66815.1"/>
    </source>
</evidence>
<accession>A0A8T7LSD4</accession>
<reference evidence="2" key="2">
    <citation type="journal article" date="2024" name="Nature">
        <title>Anoxygenic phototroph of the Chloroflexota uses a type I reaction centre.</title>
        <authorList>
            <person name="Tsuji J.M."/>
            <person name="Shaw N.A."/>
            <person name="Nagashima S."/>
            <person name="Venkiteswaran J.J."/>
            <person name="Schiff S.L."/>
            <person name="Watanabe T."/>
            <person name="Fukui M."/>
            <person name="Hanada S."/>
            <person name="Tank M."/>
            <person name="Neufeld J.D."/>
        </authorList>
    </citation>
    <scope>NUCLEOTIDE SEQUENCE</scope>
    <source>
        <strain evidence="2">L227-S17</strain>
    </source>
</reference>
<evidence type="ECO:0000313" key="1">
    <source>
        <dbReference type="EMBL" id="NWJ44934.1"/>
    </source>
</evidence>
<dbReference type="AlphaFoldDB" id="A0A8T7LSD4"/>
<dbReference type="Proteomes" id="UP001431572">
    <property type="component" value="Chromosome 1"/>
</dbReference>
<dbReference type="Proteomes" id="UP000521676">
    <property type="component" value="Unassembled WGS sequence"/>
</dbReference>
<organism evidence="1 3">
    <name type="scientific">Candidatus Chlorohelix allophototropha</name>
    <dbReference type="NCBI Taxonomy" id="3003348"/>
    <lineage>
        <taxon>Bacteria</taxon>
        <taxon>Bacillati</taxon>
        <taxon>Chloroflexota</taxon>
        <taxon>Chloroflexia</taxon>
        <taxon>Candidatus Chloroheliales</taxon>
        <taxon>Candidatus Chloroheliaceae</taxon>
        <taxon>Candidatus Chlorohelix</taxon>
    </lineage>
</organism>
<evidence type="ECO:0000313" key="3">
    <source>
        <dbReference type="Proteomes" id="UP000521676"/>
    </source>
</evidence>
<dbReference type="EMBL" id="CP128399">
    <property type="protein sequence ID" value="WJW66815.1"/>
    <property type="molecule type" value="Genomic_DNA"/>
</dbReference>
<dbReference type="RefSeq" id="WP_341468708.1">
    <property type="nucleotide sequence ID" value="NZ_CP128399.1"/>
</dbReference>
<evidence type="ECO:0000313" key="4">
    <source>
        <dbReference type="Proteomes" id="UP001431572"/>
    </source>
</evidence>
<proteinExistence type="predicted"/>
<reference evidence="1 3" key="1">
    <citation type="submission" date="2020-06" db="EMBL/GenBank/DDBJ databases">
        <title>Anoxygenic phototrophic Chloroflexota member uses a Type I reaction center.</title>
        <authorList>
            <person name="Tsuji J.M."/>
            <person name="Shaw N.A."/>
            <person name="Nagashima S."/>
            <person name="Venkiteswaran J."/>
            <person name="Schiff S.L."/>
            <person name="Hanada S."/>
            <person name="Tank M."/>
            <person name="Neufeld J.D."/>
        </authorList>
    </citation>
    <scope>NUCLEOTIDE SEQUENCE [LARGE SCALE GENOMIC DNA]</scope>
    <source>
        <strain evidence="1">L227-S17</strain>
    </source>
</reference>
<keyword evidence="4" id="KW-1185">Reference proteome</keyword>